<dbReference type="AlphaFoldDB" id="A0A8T0TM07"/>
<evidence type="ECO:0000313" key="3">
    <source>
        <dbReference type="Proteomes" id="UP000823388"/>
    </source>
</evidence>
<sequence length="106" mass="12460">MALPTEYYLLPVSFFTRYYLQLQVLFLYIELLTQAQFVIVHALIFFFGMVRLLIFLRLNVSSLIWIYCKLMGLHLHMGYISDMLNFAVCHSEGNCNLLLVISLIFL</sequence>
<reference evidence="2" key="1">
    <citation type="submission" date="2020-05" db="EMBL/GenBank/DDBJ databases">
        <title>WGS assembly of Panicum virgatum.</title>
        <authorList>
            <person name="Lovell J.T."/>
            <person name="Jenkins J."/>
            <person name="Shu S."/>
            <person name="Juenger T.E."/>
            <person name="Schmutz J."/>
        </authorList>
    </citation>
    <scope>NUCLEOTIDE SEQUENCE</scope>
    <source>
        <strain evidence="2">AP13</strain>
    </source>
</reference>
<name>A0A8T0TM07_PANVG</name>
<protein>
    <submittedName>
        <fullName evidence="2">Uncharacterized protein</fullName>
    </submittedName>
</protein>
<dbReference type="EMBL" id="CM029043">
    <property type="protein sequence ID" value="KAG2611900.1"/>
    <property type="molecule type" value="Genomic_DNA"/>
</dbReference>
<dbReference type="Proteomes" id="UP000823388">
    <property type="component" value="Chromosome 4K"/>
</dbReference>
<proteinExistence type="predicted"/>
<evidence type="ECO:0000256" key="1">
    <source>
        <dbReference type="SAM" id="Phobius"/>
    </source>
</evidence>
<evidence type="ECO:0000313" key="2">
    <source>
        <dbReference type="EMBL" id="KAG2611900.1"/>
    </source>
</evidence>
<keyword evidence="3" id="KW-1185">Reference proteome</keyword>
<gene>
    <name evidence="2" type="ORF">PVAP13_4KG154400</name>
</gene>
<organism evidence="2 3">
    <name type="scientific">Panicum virgatum</name>
    <name type="common">Blackwell switchgrass</name>
    <dbReference type="NCBI Taxonomy" id="38727"/>
    <lineage>
        <taxon>Eukaryota</taxon>
        <taxon>Viridiplantae</taxon>
        <taxon>Streptophyta</taxon>
        <taxon>Embryophyta</taxon>
        <taxon>Tracheophyta</taxon>
        <taxon>Spermatophyta</taxon>
        <taxon>Magnoliopsida</taxon>
        <taxon>Liliopsida</taxon>
        <taxon>Poales</taxon>
        <taxon>Poaceae</taxon>
        <taxon>PACMAD clade</taxon>
        <taxon>Panicoideae</taxon>
        <taxon>Panicodae</taxon>
        <taxon>Paniceae</taxon>
        <taxon>Panicinae</taxon>
        <taxon>Panicum</taxon>
        <taxon>Panicum sect. Hiantes</taxon>
    </lineage>
</organism>
<keyword evidence="1" id="KW-0812">Transmembrane</keyword>
<feature type="transmembrane region" description="Helical" evidence="1">
    <location>
        <begin position="35"/>
        <end position="56"/>
    </location>
</feature>
<keyword evidence="1" id="KW-0472">Membrane</keyword>
<accession>A0A8T0TM07</accession>
<keyword evidence="1" id="KW-1133">Transmembrane helix</keyword>
<comment type="caution">
    <text evidence="2">The sequence shown here is derived from an EMBL/GenBank/DDBJ whole genome shotgun (WGS) entry which is preliminary data.</text>
</comment>